<accession>A0A445IYC5</accession>
<proteinExistence type="predicted"/>
<dbReference type="AlphaFoldDB" id="A0A445IYC5"/>
<gene>
    <name evidence="1" type="ORF">D0Y65_023465</name>
</gene>
<sequence length="98" mass="11180">MSRNFMDSLTMGVKFLEAVKRRLYDIKQWSPDEIRMIAIAKAGYWAIAFDFRGYGLSQHPAEPQKANLLDLVDDVVGLLASLSITKVCNNMCYTIQFE</sequence>
<evidence type="ECO:0000313" key="2">
    <source>
        <dbReference type="Proteomes" id="UP000289340"/>
    </source>
</evidence>
<keyword evidence="2" id="KW-1185">Reference proteome</keyword>
<dbReference type="SUPFAM" id="SSF53474">
    <property type="entry name" value="alpha/beta-Hydrolases"/>
    <property type="match status" value="1"/>
</dbReference>
<organism evidence="1 2">
    <name type="scientific">Glycine soja</name>
    <name type="common">Wild soybean</name>
    <dbReference type="NCBI Taxonomy" id="3848"/>
    <lineage>
        <taxon>Eukaryota</taxon>
        <taxon>Viridiplantae</taxon>
        <taxon>Streptophyta</taxon>
        <taxon>Embryophyta</taxon>
        <taxon>Tracheophyta</taxon>
        <taxon>Spermatophyta</taxon>
        <taxon>Magnoliopsida</taxon>
        <taxon>eudicotyledons</taxon>
        <taxon>Gunneridae</taxon>
        <taxon>Pentapetalae</taxon>
        <taxon>rosids</taxon>
        <taxon>fabids</taxon>
        <taxon>Fabales</taxon>
        <taxon>Fabaceae</taxon>
        <taxon>Papilionoideae</taxon>
        <taxon>50 kb inversion clade</taxon>
        <taxon>NPAAA clade</taxon>
        <taxon>indigoferoid/millettioid clade</taxon>
        <taxon>Phaseoleae</taxon>
        <taxon>Glycine</taxon>
        <taxon>Glycine subgen. Soja</taxon>
    </lineage>
</organism>
<evidence type="ECO:0000313" key="1">
    <source>
        <dbReference type="EMBL" id="RZB91078.1"/>
    </source>
</evidence>
<protein>
    <submittedName>
        <fullName evidence="1">Uncharacterized protein</fullName>
    </submittedName>
</protein>
<dbReference type="Proteomes" id="UP000289340">
    <property type="component" value="Chromosome 9"/>
</dbReference>
<dbReference type="EMBL" id="QZWG01000009">
    <property type="protein sequence ID" value="RZB91078.1"/>
    <property type="molecule type" value="Genomic_DNA"/>
</dbReference>
<dbReference type="InterPro" id="IPR029058">
    <property type="entry name" value="AB_hydrolase_fold"/>
</dbReference>
<comment type="caution">
    <text evidence="1">The sequence shown here is derived from an EMBL/GenBank/DDBJ whole genome shotgun (WGS) entry which is preliminary data.</text>
</comment>
<dbReference type="Gene3D" id="3.40.50.1820">
    <property type="entry name" value="alpha/beta hydrolase"/>
    <property type="match status" value="1"/>
</dbReference>
<name>A0A445IYC5_GLYSO</name>
<reference evidence="1 2" key="1">
    <citation type="submission" date="2018-09" db="EMBL/GenBank/DDBJ databases">
        <title>A high-quality reference genome of wild soybean provides a powerful tool to mine soybean genomes.</title>
        <authorList>
            <person name="Xie M."/>
            <person name="Chung C.Y.L."/>
            <person name="Li M.-W."/>
            <person name="Wong F.-L."/>
            <person name="Chan T.-F."/>
            <person name="Lam H.-M."/>
        </authorList>
    </citation>
    <scope>NUCLEOTIDE SEQUENCE [LARGE SCALE GENOMIC DNA]</scope>
    <source>
        <strain evidence="2">cv. W05</strain>
        <tissue evidence="1">Hypocotyl of etiolated seedlings</tissue>
    </source>
</reference>